<sequence>MEKIRPTGHHRIPAGSAGTSNAGLRPKSSPKPAWLDASAVHLPPQSYAGA</sequence>
<feature type="compositionally biased region" description="Basic residues" evidence="1">
    <location>
        <begin position="1"/>
        <end position="12"/>
    </location>
</feature>
<evidence type="ECO:0000313" key="2">
    <source>
        <dbReference type="EMBL" id="ELQ34835.1"/>
    </source>
</evidence>
<evidence type="ECO:0000256" key="1">
    <source>
        <dbReference type="SAM" id="MobiDB-lite"/>
    </source>
</evidence>
<dbReference type="Proteomes" id="UP000011086">
    <property type="component" value="Unassembled WGS sequence"/>
</dbReference>
<protein>
    <submittedName>
        <fullName evidence="2">Uncharacterized protein</fullName>
    </submittedName>
</protein>
<accession>A0AA97NR39</accession>
<reference evidence="2" key="1">
    <citation type="journal article" date="2012" name="PLoS Genet.">
        <title>Comparative analysis of the genomes of two field isolates of the rice blast fungus Magnaporthe oryzae.</title>
        <authorList>
            <person name="Xue M."/>
            <person name="Yang J."/>
            <person name="Li Z."/>
            <person name="Hu S."/>
            <person name="Yao N."/>
            <person name="Dean R.A."/>
            <person name="Zhao W."/>
            <person name="Shen M."/>
            <person name="Zhang H."/>
            <person name="Li C."/>
            <person name="Liu L."/>
            <person name="Cao L."/>
            <person name="Xu X."/>
            <person name="Xing Y."/>
            <person name="Hsiang T."/>
            <person name="Zhang Z."/>
            <person name="Xu J.R."/>
            <person name="Peng Y.L."/>
        </authorList>
    </citation>
    <scope>NUCLEOTIDE SEQUENCE</scope>
    <source>
        <strain evidence="2">Y34</strain>
    </source>
</reference>
<gene>
    <name evidence="2" type="ORF">OOU_Y34scaffold00745g110</name>
</gene>
<proteinExistence type="predicted"/>
<dbReference type="AlphaFoldDB" id="A0AA97NR39"/>
<dbReference type="EMBL" id="JH793093">
    <property type="protein sequence ID" value="ELQ34835.1"/>
    <property type="molecule type" value="Genomic_DNA"/>
</dbReference>
<feature type="region of interest" description="Disordered" evidence="1">
    <location>
        <begin position="1"/>
        <end position="50"/>
    </location>
</feature>
<name>A0AA97NR39_PYRO3</name>
<organism evidence="2">
    <name type="scientific">Pyricularia oryzae (strain Y34)</name>
    <name type="common">Rice blast fungus</name>
    <name type="synonym">Magnaporthe oryzae</name>
    <dbReference type="NCBI Taxonomy" id="1143189"/>
    <lineage>
        <taxon>Eukaryota</taxon>
        <taxon>Fungi</taxon>
        <taxon>Dikarya</taxon>
        <taxon>Ascomycota</taxon>
        <taxon>Pezizomycotina</taxon>
        <taxon>Sordariomycetes</taxon>
        <taxon>Sordariomycetidae</taxon>
        <taxon>Magnaporthales</taxon>
        <taxon>Pyriculariaceae</taxon>
        <taxon>Pyricularia</taxon>
    </lineage>
</organism>